<accession>A0A059DCB8</accession>
<dbReference type="EMBL" id="KK198753">
    <property type="protein sequence ID" value="KCW87875.1"/>
    <property type="molecule type" value="Genomic_DNA"/>
</dbReference>
<dbReference type="AlphaFoldDB" id="A0A059DCB8"/>
<sequence length="96" mass="10520">MVACATFMRRFPYLIQKNIIKGKKVWLHWGSSVASKQQPRSCIGIAGSCVSIVEGASCGQAVATEISGQQHRSCNWAASKHIQRNEGLKGGFRSRQ</sequence>
<evidence type="ECO:0000313" key="1">
    <source>
        <dbReference type="EMBL" id="KCW87875.1"/>
    </source>
</evidence>
<proteinExistence type="predicted"/>
<name>A0A059DCB8_EUCGR</name>
<reference evidence="1" key="1">
    <citation type="submission" date="2013-07" db="EMBL/GenBank/DDBJ databases">
        <title>The genome of Eucalyptus grandis.</title>
        <authorList>
            <person name="Schmutz J."/>
            <person name="Hayes R."/>
            <person name="Myburg A."/>
            <person name="Tuskan G."/>
            <person name="Grattapaglia D."/>
            <person name="Rokhsar D.S."/>
        </authorList>
    </citation>
    <scope>NUCLEOTIDE SEQUENCE</scope>
    <source>
        <tissue evidence="1">Leaf extractions</tissue>
    </source>
</reference>
<protein>
    <submittedName>
        <fullName evidence="1">Uncharacterized protein</fullName>
    </submittedName>
</protein>
<dbReference type="InParanoid" id="A0A059DCB8"/>
<gene>
    <name evidence="1" type="ORF">EUGRSUZ_A00270</name>
</gene>
<dbReference type="Gramene" id="KCW87875">
    <property type="protein sequence ID" value="KCW87875"/>
    <property type="gene ID" value="EUGRSUZ_A00270"/>
</dbReference>
<organism evidence="1">
    <name type="scientific">Eucalyptus grandis</name>
    <name type="common">Flooded gum</name>
    <dbReference type="NCBI Taxonomy" id="71139"/>
    <lineage>
        <taxon>Eukaryota</taxon>
        <taxon>Viridiplantae</taxon>
        <taxon>Streptophyta</taxon>
        <taxon>Embryophyta</taxon>
        <taxon>Tracheophyta</taxon>
        <taxon>Spermatophyta</taxon>
        <taxon>Magnoliopsida</taxon>
        <taxon>eudicotyledons</taxon>
        <taxon>Gunneridae</taxon>
        <taxon>Pentapetalae</taxon>
        <taxon>rosids</taxon>
        <taxon>malvids</taxon>
        <taxon>Myrtales</taxon>
        <taxon>Myrtaceae</taxon>
        <taxon>Myrtoideae</taxon>
        <taxon>Eucalypteae</taxon>
        <taxon>Eucalyptus</taxon>
    </lineage>
</organism>